<feature type="domain" description="DUF11" evidence="2">
    <location>
        <begin position="535"/>
        <end position="647"/>
    </location>
</feature>
<evidence type="ECO:0000313" key="4">
    <source>
        <dbReference type="EMBL" id="SHF83671.1"/>
    </source>
</evidence>
<feature type="domain" description="Ig-like" evidence="3">
    <location>
        <begin position="1033"/>
        <end position="1103"/>
    </location>
</feature>
<feature type="signal peptide" evidence="1">
    <location>
        <begin position="1"/>
        <end position="30"/>
    </location>
</feature>
<evidence type="ECO:0000259" key="2">
    <source>
        <dbReference type="Pfam" id="PF01345"/>
    </source>
</evidence>
<dbReference type="InterPro" id="IPR044023">
    <property type="entry name" value="Ig_7"/>
</dbReference>
<reference evidence="5" key="1">
    <citation type="submission" date="2016-11" db="EMBL/GenBank/DDBJ databases">
        <authorList>
            <person name="Varghese N."/>
            <person name="Submissions S."/>
        </authorList>
    </citation>
    <scope>NUCLEOTIDE SEQUENCE [LARGE SCALE GENOMIC DNA]</scope>
    <source>
        <strain evidence="5">DSM 17963</strain>
    </source>
</reference>
<evidence type="ECO:0000313" key="5">
    <source>
        <dbReference type="Proteomes" id="UP000184071"/>
    </source>
</evidence>
<gene>
    <name evidence="4" type="ORF">SAMN05443663_101274</name>
</gene>
<keyword evidence="1" id="KW-0732">Signal</keyword>
<dbReference type="Pfam" id="PF01345">
    <property type="entry name" value="DUF11"/>
    <property type="match status" value="1"/>
</dbReference>
<dbReference type="OrthoDB" id="9805017at2"/>
<feature type="domain" description="Ig-like" evidence="3">
    <location>
        <begin position="805"/>
        <end position="877"/>
    </location>
</feature>
<dbReference type="NCBIfam" id="TIGR04131">
    <property type="entry name" value="Bac_Flav_CTERM"/>
    <property type="match status" value="1"/>
</dbReference>
<keyword evidence="5" id="KW-1185">Reference proteome</keyword>
<dbReference type="Gene3D" id="2.60.40.1170">
    <property type="entry name" value="Mu homology domain, subdomain B"/>
    <property type="match status" value="1"/>
</dbReference>
<organism evidence="4 5">
    <name type="scientific">Flavobacterium defluvii</name>
    <dbReference type="NCBI Taxonomy" id="370979"/>
    <lineage>
        <taxon>Bacteria</taxon>
        <taxon>Pseudomonadati</taxon>
        <taxon>Bacteroidota</taxon>
        <taxon>Flavobacteriia</taxon>
        <taxon>Flavobacteriales</taxon>
        <taxon>Flavobacteriaceae</taxon>
        <taxon>Flavobacterium</taxon>
    </lineage>
</organism>
<feature type="domain" description="Ig-like" evidence="3">
    <location>
        <begin position="882"/>
        <end position="953"/>
    </location>
</feature>
<protein>
    <submittedName>
        <fullName evidence="4">Gliding motility-associated C-terminal domain-containing protein</fullName>
    </submittedName>
</protein>
<dbReference type="InterPro" id="IPR026341">
    <property type="entry name" value="T9SS_type_B"/>
</dbReference>
<dbReference type="Pfam" id="PF19081">
    <property type="entry name" value="Ig_7"/>
    <property type="match status" value="5"/>
</dbReference>
<feature type="chain" id="PRO_5012612468" evidence="1">
    <location>
        <begin position="31"/>
        <end position="3943"/>
    </location>
</feature>
<sequence>MRNFTFNRFKFFKPQFLVLFFLLMSYSASAQFYTKHYIAPAPWQYFSKANEIVIATNSTTTVNITLSKSNGTLVTNLTAVKGTPAVYRFAGLPKDAPAFALNTVLNGAGLIINASAPVSINLRNVASDALGGDGSDQDIKGNAALTSFGDAGIGIRFRVGYYRDGSLGNFGGFGDQRPIYSIMATVDNTTIKINNAIVTTLNSGQSYLFKAAIGTLVESSNPVVMNTSAAIDTPGGCGDGAFNQVPPESVLGTEYFIERGKGNDTAEQTTVVATKDNTALTIDTYSTTGALVGTTNVTLATAGSFYTFQNGVSNTSFSASRVFADKKVVVYSGTAQSCEVDISTIAPVSECGGSNFIETAKFRNYGTGSLPYFGYILLRSATDAVMVNGTNIETISGITARHQLGTTGWYIINFEDTQIGSPNILSISSAAKLTVSIVQQGGGFSMAGFFSNFAVQPEDPTMTYISGGGCTNNKAELTTPAGFAPYQWYFNGTAITGANSSTYTATKTGAYSVASTLTCGAQTQSKPVSVTLCTDLGITKTVDNATPCIGSNVEFTIQVSNLGGNNISGVSVNDLLPSGYTFVSSTPSVGSYDSATGTWSIGNLDAQTSTTLKIVATINASGNYTNTASLPSSIDTNTANNSASAAVTPKSSVFVVTNPAAVCAPSTVDITAPAVTAGSTPNMTLSYWTDANASTAYATPSAVTASGTYYIKAVSNDGCQFIKPVVVTINAQATTPTITASGSTTCATGSIVLTSSGNSGTYLWSTGETTKSITVTTNGSYTVKRINAAGCASNSSAATVVTFVPAAPTASAQTFCASENKKVSDLVASGTNLKWYTAATGGTALASTQTLTTGDYYGSQTVSGCESSRTQVSVTINTTSSAPVASAQTFCAADNKRVSDLVATGTNLKWYSASTGGTALPTNQILATGNYYVSQTANSCGESARTIVAVTVNTVPAAPTASAQTFCATDAKKVSDLVATGTNLKWYNASTNGTLYTGTETLVTGTYYVSQSTNSCGESPRTSVSVTVNNTAAPTASSQTFCAIEAKKVSDLTATGSNLKWYSANTGGTLYSGTETLTSGNYYVSQTLNSCESTRTLVVVTVNNTAAPTASSQTFCASDAKKVSDLTATGTNLKWYSASTGGTLYTGTETLISANYYVSQTLNSCESARTLVSVTVNPTPSAPTITADGPTTFCSGGSVVLTSSGGNSYLWSTGATTQSITVSASGNYSVRIGNASGCQSAASATTSVTVNPIPAVPTLGTVTQPTCSTATGSFTITNYSASNTYTISPSAGVTQSGNTITAPAGSYTVTATANGCTSAASTAAVVNSQPATPAVPTLGTVTQPTCSTATGSFTITNYSASNTYTVSPSAGVTQSGNTITAPAGSYTVTATANGCTSAASTAAVVNSQPATPAVPTLSAVTQPTCSTATGSFTITNYSASNTYTVSPSAGVTQSGNTITAPAGSYTVTATANGCTSGASSAAVVSDYICAEDDNPSSINGLIGGSISTVFANDKINGASFLPADVTLTTTTLPTGITFNSNGTINVAPNTPAGTYVITYTICKSTNPSICDPADVTVVITAPVIDAVTETTASVNGNTGGTTAALTANDTLNGNPVVIGTSAGQVTLTAVSVPSGLTLNANGTVTVAANTPAGTYDVEYTICEVTNPGNCDTVISKVVVGAAVIDAVIETTASVNGNTGGTTAALTANDTLNGNPVVIGTSAGQVTLTAVSVPSGLTLNANGTVTVAANTPAGTYDVEYTICEVTNPTNCDTVISKVVVGSAVIDAVTETTASVNGNTGGTTAALTANDTLNGNPVVIGTSAGQVTLTAVSVPAGLTLNADGTVTVAPNTPADTYDVQYTICEVTNPGNCDTVISKVVVTAGVLVANPDTIGSVTAGNTPQTLPVNVFDNDTKNGTALVPSDVTLTTTTADPTGYLVLNPDGSLTLGANAPADTYTLTYTICEKLNPSNCSSNTVTVTVGVPVIDAVTETTASVNGNTGGTTAALTANDTLNGNPVVIGTSAGQVTLTAVSVPAGLTLNADGTVTVAPNTPADTYDVQYTICEVTNPGNCDTVISKVVVTAGVLVANPDTIGSVTAGNTPQTLPVNVFDNDTKNGTALVPSDVTLTTTTADPTGYLVLNPDGSLTLGANAPADTYTLTYTICEKLNPSNCSSNTVTVTVGVPVIDAVTETTASVNGNTGGTTAALTANDTLNGNPVVIGTSAGQVTLTAVSVPAGLTLNANGTVTVAANTPAGTYDVQYTICEVTNPGNCDTVISKVVVGAAVIDAVTETTASVNGNTGGTTAALTANDTLNGNPVVIGTSAGQVTLTAVSVPAGLTLNADGTVTVAANTPADTYDVQYTICEVTNPGNCDTVISKVVVTAGVLVANPDTIGSVIAGNTPQTLPVNVFDNDTKNGTALVPSDVTLTTTTADPTGYLVLNPDGSLTLGANAPAGTYTLTYTICEKLNPSNCSSNTVTVTVGVPVIDAVTETTASVNGNTGGTTAALTANDTLNGNPVVIGTSAGQVTLTAVSVPAGLTLNANGTVTVAANTPAGTYDVQYTICEVTNPGNCDTVISKVVVGAAVIDAVTETTASVNGNTGGTTAALTANDTLNGNPVVIGTSAGQVTLTAVSVPAGLTLNADGTVTVASNTAAGTYDVEYTICEVTNLGNCDTVISKVVVGAAVIDAVTETTASVNGNTGGTMAALTANDTLNGNPVVIGTSAGQVTLTAVSVPTGLTLNANGTVTVAANTPAGTYDVEYTICEVTNPGNCDTVISKVVVTAGTLVANADTIGSVTAGNTPQTLPVNVFDNDTKNGTALVPSDVNLTTTTADPTGYLVLNPDGSLTLGANAPAGTYTLTYTICEKLNPTNCSSNTVSVTVGVPVIDAVTETTTSVNGNTGGTTAALTANDTLNGNPVVIGTSAGQVTLTAVSVPAGLTLNADGTVTVAPNTAAGTYDVQYTICEVTNPTNCDTVISKVVVTAGTLVANADTIGSVTAGSTPQTLPVNVFDNDTKNGTALVPSDVNLTTTTADPTGYLVLNPDGSLTLGANAPAGTYTLTYTICEKLNPSNCSSNTVTVTVGASTPTPVIDAITETTAPINGSTGGTTAALTANDTLNGNPVVIGTSAGQVTLTAISVPSGLTLNADGTVTVVPNTPAGIYDVEYRICEVTNPTNCDSVISKVVVDNSTAPTPVIDAVTETTAPINGSTGGTTAALTANDTLNGNPVAIGTSAGQVTLTAISVPSGLTLNADGTVTVASNTPAGIYDVEYRICEVTNPANCDAVISKVVVTSGALLQAIDDIVGSVVGVNHPQTIINIFDNDTNNGLPVVANDLNLSVVTPDPTGFLTVNPDGTVTLGANAPRGTYEVIYQICEKLNPTNCSSASVKVTVDEPTMTITANSYCSNNVPYVSYNVVPDNFTPNNLLTIRWIDSANNVVATQTNLPLSGNILWPGAVVDGSGNGVDWPGWINSNGQWTQGADGFENTRPAVTMEFSLNPTVSVQVNYPPATPGCNASPTFVIKANNDNAGPIDIAKGTSTGINVFTNDTQNGSAVIPANVTLSTVLPNASLILNADGTVDIKPGTQAGNYQLTYQICDVLNSSNCSQAIVSVDVINTNIPVTPVTPIVANNDGEIAVDGINGSLEFINVLDNDLLNGAAINPLDITITNTSGNSNFEFNADGTVNVKPNTPGGPYEITYQICEKAATTTNCASATLTVFVEVPAIAIVKTAVFNDENNDNIAKAGETITYKFVVTNTGNVPLKGITITDPLPGVIVSGQTIDLAVGESNDSNFKALYKITQTDINNGKVTNQASVKGSSAKGVVVEDLSDNDGINGDNPTVIGLNGCVIDVKKAFSPNGDQKNERFYIQGIECYPDNTVEIYNRWGVLVFEKSGYNNQDRVFKGYSEGRTTMKQSEGLPVGTYFYILKYKDSGSNPHEQSGYLYINK</sequence>
<dbReference type="Pfam" id="PF13585">
    <property type="entry name" value="CHU_C"/>
    <property type="match status" value="1"/>
</dbReference>
<accession>A0A1M5EX98</accession>
<feature type="domain" description="Ig-like" evidence="3">
    <location>
        <begin position="1107"/>
        <end position="1178"/>
    </location>
</feature>
<feature type="domain" description="Ig-like" evidence="3">
    <location>
        <begin position="956"/>
        <end position="1029"/>
    </location>
</feature>
<evidence type="ECO:0000259" key="3">
    <source>
        <dbReference type="Pfam" id="PF19081"/>
    </source>
</evidence>
<name>A0A1M5EX98_9FLAO</name>
<dbReference type="Proteomes" id="UP000184071">
    <property type="component" value="Unassembled WGS sequence"/>
</dbReference>
<dbReference type="STRING" id="370979.SAMN05443663_101274"/>
<dbReference type="InterPro" id="IPR001434">
    <property type="entry name" value="OmcB-like_DUF11"/>
</dbReference>
<proteinExistence type="predicted"/>
<dbReference type="EMBL" id="FQWC01000001">
    <property type="protein sequence ID" value="SHF83671.1"/>
    <property type="molecule type" value="Genomic_DNA"/>
</dbReference>
<evidence type="ECO:0000256" key="1">
    <source>
        <dbReference type="SAM" id="SignalP"/>
    </source>
</evidence>